<keyword evidence="1" id="KW-1185">Reference proteome</keyword>
<proteinExistence type="predicted"/>
<name>A0A0M3I3J7_ASCLU</name>
<evidence type="ECO:0000313" key="1">
    <source>
        <dbReference type="Proteomes" id="UP000036681"/>
    </source>
</evidence>
<dbReference type="AlphaFoldDB" id="A0A0M3I3J7"/>
<organism evidence="1 2">
    <name type="scientific">Ascaris lumbricoides</name>
    <name type="common">Giant roundworm</name>
    <dbReference type="NCBI Taxonomy" id="6252"/>
    <lineage>
        <taxon>Eukaryota</taxon>
        <taxon>Metazoa</taxon>
        <taxon>Ecdysozoa</taxon>
        <taxon>Nematoda</taxon>
        <taxon>Chromadorea</taxon>
        <taxon>Rhabditida</taxon>
        <taxon>Spirurina</taxon>
        <taxon>Ascaridomorpha</taxon>
        <taxon>Ascaridoidea</taxon>
        <taxon>Ascarididae</taxon>
        <taxon>Ascaris</taxon>
    </lineage>
</organism>
<reference evidence="2" key="1">
    <citation type="submission" date="2017-02" db="UniProtKB">
        <authorList>
            <consortium name="WormBaseParasite"/>
        </authorList>
    </citation>
    <scope>IDENTIFICATION</scope>
</reference>
<dbReference type="Proteomes" id="UP000036681">
    <property type="component" value="Unplaced"/>
</dbReference>
<accession>A0A0M3I3J7</accession>
<evidence type="ECO:0000313" key="2">
    <source>
        <dbReference type="WBParaSite" id="ALUE_0001122701-mRNA-1"/>
    </source>
</evidence>
<sequence length="71" mass="8443">MIFEVEIREFSEKFENLGTVGDMFQVVGSDISYNPYKMHFSVLPTKCTKLCFIFYWLYGISDNNKNKMSYF</sequence>
<protein>
    <submittedName>
        <fullName evidence="2">Uncharacterized protein</fullName>
    </submittedName>
</protein>
<dbReference type="WBParaSite" id="ALUE_0001122701-mRNA-1">
    <property type="protein sequence ID" value="ALUE_0001122701-mRNA-1"/>
    <property type="gene ID" value="ALUE_0001122701"/>
</dbReference>